<dbReference type="PANTHER" id="PTHR46268:SF15">
    <property type="entry name" value="UNIVERSAL STRESS PROTEIN HP_0031"/>
    <property type="match status" value="1"/>
</dbReference>
<dbReference type="Gene3D" id="3.40.50.12370">
    <property type="match status" value="1"/>
</dbReference>
<comment type="caution">
    <text evidence="3">The sequence shown here is derived from an EMBL/GenBank/DDBJ whole genome shotgun (WGS) entry which is preliminary data.</text>
</comment>
<dbReference type="EMBL" id="JAUFPN010000060">
    <property type="protein sequence ID" value="MDN3564126.1"/>
    <property type="molecule type" value="Genomic_DNA"/>
</dbReference>
<keyword evidence="4" id="KW-1185">Reference proteome</keyword>
<evidence type="ECO:0000313" key="4">
    <source>
        <dbReference type="Proteomes" id="UP001529369"/>
    </source>
</evidence>
<organism evidence="3 4">
    <name type="scientific">Paeniroseomonas aquatica</name>
    <dbReference type="NCBI Taxonomy" id="373043"/>
    <lineage>
        <taxon>Bacteria</taxon>
        <taxon>Pseudomonadati</taxon>
        <taxon>Pseudomonadota</taxon>
        <taxon>Alphaproteobacteria</taxon>
        <taxon>Acetobacterales</taxon>
        <taxon>Acetobacteraceae</taxon>
        <taxon>Paeniroseomonas</taxon>
    </lineage>
</organism>
<proteinExistence type="inferred from homology"/>
<feature type="domain" description="UspA" evidence="2">
    <location>
        <begin position="168"/>
        <end position="294"/>
    </location>
</feature>
<evidence type="ECO:0000259" key="2">
    <source>
        <dbReference type="Pfam" id="PF00582"/>
    </source>
</evidence>
<dbReference type="Pfam" id="PF00582">
    <property type="entry name" value="Usp"/>
    <property type="match status" value="1"/>
</dbReference>
<dbReference type="InterPro" id="IPR006016">
    <property type="entry name" value="UspA"/>
</dbReference>
<reference evidence="4" key="1">
    <citation type="journal article" date="2019" name="Int. J. Syst. Evol. Microbiol.">
        <title>The Global Catalogue of Microorganisms (GCM) 10K type strain sequencing project: providing services to taxonomists for standard genome sequencing and annotation.</title>
        <authorList>
            <consortium name="The Broad Institute Genomics Platform"/>
            <consortium name="The Broad Institute Genome Sequencing Center for Infectious Disease"/>
            <person name="Wu L."/>
            <person name="Ma J."/>
        </authorList>
    </citation>
    <scope>NUCLEOTIDE SEQUENCE [LARGE SCALE GENOMIC DNA]</scope>
    <source>
        <strain evidence="4">CECT 7131</strain>
    </source>
</reference>
<protein>
    <submittedName>
        <fullName evidence="3">Universal stress protein</fullName>
    </submittedName>
</protein>
<dbReference type="SUPFAM" id="SSF52402">
    <property type="entry name" value="Adenine nucleotide alpha hydrolases-like"/>
    <property type="match status" value="2"/>
</dbReference>
<evidence type="ECO:0000256" key="1">
    <source>
        <dbReference type="ARBA" id="ARBA00008791"/>
    </source>
</evidence>
<dbReference type="Proteomes" id="UP001529369">
    <property type="component" value="Unassembled WGS sequence"/>
</dbReference>
<sequence length="295" mass="30315">MFQHILLPATGEADDDVVFATALAAGLGTPIHLAFLHVRQDPIAAAVGMAGASMDGGYGIGLLMETIERNDVVAEAAARAAFATFCAVSGIAGHAAQQPGQGTAALTVETGDESACLVEHGRTADLVVIGRGRGTDAVMLDRLQEVLGGIGRPLLIAAKTCPPTLLETVVIAWKDTAQAARAVAVAMPFIARARRVLVMTVGEEASPDSDPGAPSVASRDRLMATLSRHNAEVQAWHVPTADGSAVEALLAAAAEARASLLVMGGYGHGELHEMVFGGFTRSILGGAVMPVLMMH</sequence>
<comment type="similarity">
    <text evidence="1">Belongs to the universal stress protein A family.</text>
</comment>
<dbReference type="RefSeq" id="WP_290315913.1">
    <property type="nucleotide sequence ID" value="NZ_JAUFPN010000060.1"/>
</dbReference>
<name>A0ABT8A359_9PROT</name>
<dbReference type="PANTHER" id="PTHR46268">
    <property type="entry name" value="STRESS RESPONSE PROTEIN NHAX"/>
    <property type="match status" value="1"/>
</dbReference>
<evidence type="ECO:0000313" key="3">
    <source>
        <dbReference type="EMBL" id="MDN3564126.1"/>
    </source>
</evidence>
<gene>
    <name evidence="3" type="ORF">QWZ14_07025</name>
</gene>
<accession>A0ABT8A359</accession>